<name>A0ABS4KLZ6_9FIRM</name>
<dbReference type="Pfam" id="PF06962">
    <property type="entry name" value="rRNA_methylase"/>
    <property type="match status" value="1"/>
</dbReference>
<dbReference type="PANTHER" id="PTHR35276">
    <property type="entry name" value="S-ADENOSYL-L-METHIONINE-DEPENDENT METHYLTRANSFERASES SUPERFAMILY PROTEIN"/>
    <property type="match status" value="1"/>
</dbReference>
<dbReference type="Proteomes" id="UP001314903">
    <property type="component" value="Unassembled WGS sequence"/>
</dbReference>
<gene>
    <name evidence="1" type="ORF">J2Z35_002052</name>
</gene>
<sequence length="186" mass="21095">MIVTKITDIAKLFWKEHINDRDIVLDATLGNGNDSLFLSKLVGSKGKVYSMDIQKKALDMTREKMDSSMSNINLILDSHENLDKYIKEKLSLVVFNLGYLPGENNEITTKSKSTLIALEKSMMLLKKGGIVSVAAYRGHDNGEEYIEVFKFLSTLDPKKYKVSLVNPINQSERAPRLFLCQKMKED</sequence>
<accession>A0ABS4KLZ6</accession>
<protein>
    <submittedName>
        <fullName evidence="1">tRNA A58 N-methylase Trm61</fullName>
    </submittedName>
</protein>
<comment type="caution">
    <text evidence="1">The sequence shown here is derived from an EMBL/GenBank/DDBJ whole genome shotgun (WGS) entry which is preliminary data.</text>
</comment>
<dbReference type="EMBL" id="JAGGLI010000024">
    <property type="protein sequence ID" value="MBP2028251.1"/>
    <property type="molecule type" value="Genomic_DNA"/>
</dbReference>
<dbReference type="RefSeq" id="WP_209661307.1">
    <property type="nucleotide sequence ID" value="NZ_JAGGLI010000024.1"/>
</dbReference>
<evidence type="ECO:0000313" key="2">
    <source>
        <dbReference type="Proteomes" id="UP001314903"/>
    </source>
</evidence>
<proteinExistence type="predicted"/>
<dbReference type="SUPFAM" id="SSF53335">
    <property type="entry name" value="S-adenosyl-L-methionine-dependent methyltransferases"/>
    <property type="match status" value="1"/>
</dbReference>
<keyword evidence="2" id="KW-1185">Reference proteome</keyword>
<organism evidence="1 2">
    <name type="scientific">Acetoanaerobium pronyense</name>
    <dbReference type="NCBI Taxonomy" id="1482736"/>
    <lineage>
        <taxon>Bacteria</taxon>
        <taxon>Bacillati</taxon>
        <taxon>Bacillota</taxon>
        <taxon>Clostridia</taxon>
        <taxon>Peptostreptococcales</taxon>
        <taxon>Filifactoraceae</taxon>
        <taxon>Acetoanaerobium</taxon>
    </lineage>
</organism>
<dbReference type="PANTHER" id="PTHR35276:SF1">
    <property type="entry name" value="TRNA (MNM(5)S(2)U34)-METHYLTRANSFERASE, CHLOROPLASTIC"/>
    <property type="match status" value="1"/>
</dbReference>
<dbReference type="InterPro" id="IPR029063">
    <property type="entry name" value="SAM-dependent_MTases_sf"/>
</dbReference>
<dbReference type="InterPro" id="IPR010719">
    <property type="entry name" value="MnmM_MeTrfase"/>
</dbReference>
<evidence type="ECO:0000313" key="1">
    <source>
        <dbReference type="EMBL" id="MBP2028251.1"/>
    </source>
</evidence>
<dbReference type="Gene3D" id="3.40.50.150">
    <property type="entry name" value="Vaccinia Virus protein VP39"/>
    <property type="match status" value="1"/>
</dbReference>
<reference evidence="1 2" key="1">
    <citation type="submission" date="2021-03" db="EMBL/GenBank/DDBJ databases">
        <title>Genomic Encyclopedia of Type Strains, Phase IV (KMG-IV): sequencing the most valuable type-strain genomes for metagenomic binning, comparative biology and taxonomic classification.</title>
        <authorList>
            <person name="Goeker M."/>
        </authorList>
    </citation>
    <scope>NUCLEOTIDE SEQUENCE [LARGE SCALE GENOMIC DNA]</scope>
    <source>
        <strain evidence="1 2">DSM 27512</strain>
    </source>
</reference>